<proteinExistence type="predicted"/>
<dbReference type="PATRIC" id="fig|743698.3.peg.73"/>
<name>A0A0H3XK14_9MOLU</name>
<dbReference type="STRING" id="315358.SERIO_v1c00720"/>
<dbReference type="EMBL" id="CP011856">
    <property type="protein sequence ID" value="AKM53674.1"/>
    <property type="molecule type" value="Genomic_DNA"/>
</dbReference>
<accession>A0A0H3XK14</accession>
<dbReference type="KEGG" id="seri:SERIO_v1c00720"/>
<reference evidence="1 2" key="1">
    <citation type="journal article" date="2015" name="Genome Biol. Evol.">
        <title>Found and Lost: The Fates of Horizontally Acquired Genes in Arthropod-Symbiotic Spiroplasma.</title>
        <authorList>
            <person name="Lo W.S."/>
            <person name="Gasparich G.E."/>
            <person name="Kuo C.H."/>
        </authorList>
    </citation>
    <scope>NUCLEOTIDE SEQUENCE [LARGE SCALE GENOMIC DNA]</scope>
    <source>
        <strain evidence="2">TDA-040725-5</strain>
    </source>
</reference>
<evidence type="ECO:0000313" key="1">
    <source>
        <dbReference type="EMBL" id="AKM53674.1"/>
    </source>
</evidence>
<reference evidence="2" key="2">
    <citation type="submission" date="2015-06" db="EMBL/GenBank/DDBJ databases">
        <title>Complete genome sequence of Spiroplasma eriocheiris TDA-040725-5 (DSM 21848).</title>
        <authorList>
            <person name="Lo W.-S."/>
            <person name="Kuo C.-H."/>
        </authorList>
    </citation>
    <scope>NUCLEOTIDE SEQUENCE [LARGE SCALE GENOMIC DNA]</scope>
    <source>
        <strain evidence="2">TDA-040725-5</strain>
    </source>
</reference>
<dbReference type="AlphaFoldDB" id="A0A0H3XK14"/>
<evidence type="ECO:0000313" key="2">
    <source>
        <dbReference type="Proteomes" id="UP000035661"/>
    </source>
</evidence>
<keyword evidence="2" id="KW-1185">Reference proteome</keyword>
<gene>
    <name evidence="1" type="ORF">SERIO_v1c00720</name>
</gene>
<protein>
    <submittedName>
        <fullName evidence="1">Uncharacterized protein</fullName>
    </submittedName>
</protein>
<organism evidence="1 2">
    <name type="scientific">Spiroplasma eriocheiris</name>
    <dbReference type="NCBI Taxonomy" id="315358"/>
    <lineage>
        <taxon>Bacteria</taxon>
        <taxon>Bacillati</taxon>
        <taxon>Mycoplasmatota</taxon>
        <taxon>Mollicutes</taxon>
        <taxon>Entomoplasmatales</taxon>
        <taxon>Spiroplasmataceae</taxon>
        <taxon>Spiroplasma</taxon>
    </lineage>
</organism>
<sequence length="337" mass="39404">MYINPYERMKNLKLNTDEDENKATKEFDYRNLVRGRKNKPETFNEGLDLENHNLQQSFHNNDQTTATQKIKGAISLNSYEIIRDIVKIFKEKDSLVQFFLTLNTKGDNDVITELSNSFFSVPLVNLDMAKIDLYGSPFLFLLKKIVKGLPQVGLEDKKVLWDRVKLFARTLKSNEKSNNTSDSNTAVIINELEFDDPIEYIRKEFSEIIRAYEIKENIIILFNNVDLVGYEKFRELFILIHTIFKGLTTFKVITGFNPILVESFIKKNYDESLVNELINHELQIFDRKYNLLTNDNSEQDYGQQPETMTTPIDNSEERLDQEEDTIGFDYWALRGGR</sequence>
<dbReference type="RefSeq" id="WP_047790960.1">
    <property type="nucleotide sequence ID" value="NZ_CP011856.1"/>
</dbReference>
<dbReference type="Proteomes" id="UP000035661">
    <property type="component" value="Chromosome"/>
</dbReference>